<dbReference type="Proteomes" id="UP000675284">
    <property type="component" value="Unassembled WGS sequence"/>
</dbReference>
<protein>
    <recommendedName>
        <fullName evidence="4">Spore coat protein W</fullName>
    </recommendedName>
</protein>
<evidence type="ECO:0000313" key="3">
    <source>
        <dbReference type="Proteomes" id="UP000675284"/>
    </source>
</evidence>
<feature type="coiled-coil region" evidence="1">
    <location>
        <begin position="42"/>
        <end position="69"/>
    </location>
</feature>
<dbReference type="RefSeq" id="WP_026682488.1">
    <property type="nucleotide sequence ID" value="NZ_BAAACY010000044.1"/>
</dbReference>
<name>A0A941DUV2_9BACI</name>
<organism evidence="2 3">
    <name type="scientific">Virgibacillus salarius</name>
    <dbReference type="NCBI Taxonomy" id="447199"/>
    <lineage>
        <taxon>Bacteria</taxon>
        <taxon>Bacillati</taxon>
        <taxon>Bacillota</taxon>
        <taxon>Bacilli</taxon>
        <taxon>Bacillales</taxon>
        <taxon>Bacillaceae</taxon>
        <taxon>Virgibacillus</taxon>
    </lineage>
</organism>
<keyword evidence="3" id="KW-1185">Reference proteome</keyword>
<accession>A0A941DUV2</accession>
<evidence type="ECO:0000313" key="2">
    <source>
        <dbReference type="EMBL" id="MBR7797165.1"/>
    </source>
</evidence>
<proteinExistence type="predicted"/>
<evidence type="ECO:0000256" key="1">
    <source>
        <dbReference type="SAM" id="Coils"/>
    </source>
</evidence>
<evidence type="ECO:0008006" key="4">
    <source>
        <dbReference type="Google" id="ProtNLM"/>
    </source>
</evidence>
<sequence length="71" mass="8194">MSKNSEKNSNNAPGQIVDFLLDATLKKHGASLKTKELDEKDKEMVRNMVNQLRKNVEEFTQENKDTNENKE</sequence>
<gene>
    <name evidence="2" type="ORF">KCX74_14085</name>
</gene>
<dbReference type="EMBL" id="JAGSOT010000045">
    <property type="protein sequence ID" value="MBR7797165.1"/>
    <property type="molecule type" value="Genomic_DNA"/>
</dbReference>
<reference evidence="2" key="1">
    <citation type="submission" date="2021-04" db="EMBL/GenBank/DDBJ databases">
        <title>Isolation and polyphasic classification of algal microorganism.</title>
        <authorList>
            <person name="Wang S."/>
        </authorList>
    </citation>
    <scope>NUCLEOTIDE SEQUENCE</scope>
    <source>
        <strain evidence="2">720a</strain>
    </source>
</reference>
<keyword evidence="1" id="KW-0175">Coiled coil</keyword>
<comment type="caution">
    <text evidence="2">The sequence shown here is derived from an EMBL/GenBank/DDBJ whole genome shotgun (WGS) entry which is preliminary data.</text>
</comment>
<dbReference type="AlphaFoldDB" id="A0A941DUV2"/>